<keyword evidence="6" id="KW-0496">Mitochondrion</keyword>
<evidence type="ECO:0000256" key="8">
    <source>
        <dbReference type="SAM" id="MobiDB-lite"/>
    </source>
</evidence>
<evidence type="ECO:0000313" key="10">
    <source>
        <dbReference type="Proteomes" id="UP000045706"/>
    </source>
</evidence>
<dbReference type="Gene3D" id="1.20.5.340">
    <property type="match status" value="1"/>
</dbReference>
<keyword evidence="7" id="KW-0472">Membrane</keyword>
<feature type="compositionally biased region" description="Basic and acidic residues" evidence="8">
    <location>
        <begin position="1045"/>
        <end position="1055"/>
    </location>
</feature>
<feature type="compositionally biased region" description="Low complexity" evidence="8">
    <location>
        <begin position="686"/>
        <end position="702"/>
    </location>
</feature>
<evidence type="ECO:0000256" key="7">
    <source>
        <dbReference type="ARBA" id="ARBA00023136"/>
    </source>
</evidence>
<keyword evidence="5" id="KW-0175">Coiled coil</keyword>
<feature type="compositionally biased region" description="Basic and acidic residues" evidence="8">
    <location>
        <begin position="730"/>
        <end position="743"/>
    </location>
</feature>
<dbReference type="PANTHER" id="PTHR14360">
    <property type="entry name" value="PROTEIN FMP32, MITOCHONDRIAL"/>
    <property type="match status" value="1"/>
</dbReference>
<evidence type="ECO:0000313" key="9">
    <source>
        <dbReference type="EMBL" id="CRK06118.1"/>
    </source>
</evidence>
<keyword evidence="3" id="KW-0812">Transmembrane</keyword>
<dbReference type="EMBL" id="CVQI01001113">
    <property type="protein sequence ID" value="CRK06118.1"/>
    <property type="molecule type" value="Genomic_DNA"/>
</dbReference>
<dbReference type="AlphaFoldDB" id="A0A0G4KJZ8"/>
<dbReference type="InterPro" id="IPR024461">
    <property type="entry name" value="CCDC90-like"/>
</dbReference>
<sequence>MITKHTPPEPFHGPLYHGDAALRSNFDEKAAANQHKTRSELVIEQLPRGTVWPTNDGTKSSQYVGLTIEEVSSTTKEFGSQVVVCKLNRGQKTTGIPPRVVAKIYDSLYYRSLPNIVECKEAKYRPNIELLPRPVSPIDWQSAFSNERFKGWIPQDYFEDEQRLADWLEDNFGGETAKNYSRQAELDDIEVPSYFNSRATSRIRDLVGHGPDQYIERAIDITASSSTNLINYNPKQRTRYLARPSELAKCFKKMSYLGDDPSSRNLHYDAHLLAETSSTRALRALQLRHSEAMPWALAFYNWEYELDVVMANHPWMPPLDTYHDEDFPYHQGRGLMITPHEAPEPFDGPSYYRPSDPSSTFDGDGDAVIKQHKTRSQLVAECLPRGAAWPTDDGTKSSQHIGLTIEKTIKTTKERGSQVVVCKLNLGQMHKGISARVVAKIYDRLYYPFLACALPYASDVVRQADMDLSREAAVYQHFKTMGTDGQFAPKYYGAFTMPMRSHIAGKYRPVCLILLEHIDGSTMRALCTVPYNRIPALVPGPHAGNDDQRMLVMKELVDIESKMRHTGVVYGTMMPENVMISRPSPTKADAALKPHSSRLTFLYPPLFRPLRVSTGVVQATRTCRKRYADPRRQRAVFSTAFAARAPVARRHGKAVEPLPAPAEDDEMRRPLAPPSPEALAKDSELAAAAAATTPTTEPAAEAQPPPPTAQGPADTSAESDAQGKDAAASDSREEARQDAKKSGPLEAMLQMPEPGTDEGGARQHPHLSPPPYVHHFDSYSLVRQLQAGGYTEVQATSVMKAVRRILAQNLDVAQDSLVSKSDVENETYLFRAACSELSTEVKNNQRIADEEMRQQRTLLQHEVDILTQSLSQEVLTLNDNVRGMFNDRKIAVSEEQKGVDSIIQQINYKISISLSSDAKSEIEGLRWRTLLQHEVDILTQSLSQEVLTLNDNVRGMFNDRKIAVSEEQKGVDSIIQQINYKISISLSSDAKSEIEGLRWVLIRRSVLGILFMAVLTLGTLRYGTYVSHENKREAERLQRQAEVLRASDGKRDHSSAPDAAEILAAS</sequence>
<dbReference type="Pfam" id="PF07798">
    <property type="entry name" value="CCDC90-like"/>
    <property type="match status" value="1"/>
</dbReference>
<organism evidence="9 10">
    <name type="scientific">Verticillium longisporum</name>
    <name type="common">Verticillium dahliae var. longisporum</name>
    <dbReference type="NCBI Taxonomy" id="100787"/>
    <lineage>
        <taxon>Eukaryota</taxon>
        <taxon>Fungi</taxon>
        <taxon>Dikarya</taxon>
        <taxon>Ascomycota</taxon>
        <taxon>Pezizomycotina</taxon>
        <taxon>Sordariomycetes</taxon>
        <taxon>Hypocreomycetidae</taxon>
        <taxon>Glomerellales</taxon>
        <taxon>Plectosphaerellaceae</taxon>
        <taxon>Verticillium</taxon>
    </lineage>
</organism>
<accession>A0A0G4KJZ8</accession>
<evidence type="ECO:0000256" key="3">
    <source>
        <dbReference type="ARBA" id="ARBA00022692"/>
    </source>
</evidence>
<evidence type="ECO:0000256" key="5">
    <source>
        <dbReference type="ARBA" id="ARBA00023054"/>
    </source>
</evidence>
<reference evidence="10" key="1">
    <citation type="submission" date="2015-05" db="EMBL/GenBank/DDBJ databases">
        <authorList>
            <person name="Fogelqvist Johan"/>
        </authorList>
    </citation>
    <scope>NUCLEOTIDE SEQUENCE [LARGE SCALE GENOMIC DNA]</scope>
</reference>
<keyword evidence="4" id="KW-1133">Transmembrane helix</keyword>
<protein>
    <recommendedName>
        <fullName evidence="11">Protein kinase domain-containing protein</fullName>
    </recommendedName>
</protein>
<dbReference type="GO" id="GO:0005739">
    <property type="term" value="C:mitochondrion"/>
    <property type="evidence" value="ECO:0007669"/>
    <property type="project" value="UniProtKB-SubCell"/>
</dbReference>
<comment type="subcellular location">
    <subcellularLocation>
        <location evidence="2">Membrane</location>
    </subcellularLocation>
    <subcellularLocation>
        <location evidence="1">Mitochondrion</location>
    </subcellularLocation>
</comment>
<evidence type="ECO:0000256" key="4">
    <source>
        <dbReference type="ARBA" id="ARBA00022989"/>
    </source>
</evidence>
<feature type="region of interest" description="Disordered" evidence="8">
    <location>
        <begin position="646"/>
        <end position="772"/>
    </location>
</feature>
<dbReference type="GO" id="GO:0016020">
    <property type="term" value="C:membrane"/>
    <property type="evidence" value="ECO:0007669"/>
    <property type="project" value="UniProtKB-SubCell"/>
</dbReference>
<evidence type="ECO:0000256" key="1">
    <source>
        <dbReference type="ARBA" id="ARBA00004173"/>
    </source>
</evidence>
<evidence type="ECO:0000256" key="2">
    <source>
        <dbReference type="ARBA" id="ARBA00004370"/>
    </source>
</evidence>
<evidence type="ECO:0008006" key="11">
    <source>
        <dbReference type="Google" id="ProtNLM"/>
    </source>
</evidence>
<gene>
    <name evidence="9" type="ORF">BN1723_001682</name>
</gene>
<dbReference type="Proteomes" id="UP000045706">
    <property type="component" value="Unassembled WGS sequence"/>
</dbReference>
<evidence type="ECO:0000256" key="6">
    <source>
        <dbReference type="ARBA" id="ARBA00023128"/>
    </source>
</evidence>
<dbReference type="PANTHER" id="PTHR14360:SF12">
    <property type="entry name" value="MOZ PROTEIN REPRESENTS A CHROMATIN-ASSOCIATED ACETYLTRANSFERASE"/>
    <property type="match status" value="1"/>
</dbReference>
<proteinExistence type="predicted"/>
<name>A0A0G4KJZ8_VERLO</name>
<feature type="region of interest" description="Disordered" evidence="8">
    <location>
        <begin position="1044"/>
        <end position="1066"/>
    </location>
</feature>